<evidence type="ECO:0000313" key="2">
    <source>
        <dbReference type="EMBL" id="BBJ42660.1"/>
    </source>
</evidence>
<dbReference type="InterPro" id="IPR052740">
    <property type="entry name" value="CE4"/>
</dbReference>
<organism evidence="2 3">
    <name type="scientific">Streptomyces antimycoticus</name>
    <dbReference type="NCBI Taxonomy" id="68175"/>
    <lineage>
        <taxon>Bacteria</taxon>
        <taxon>Bacillati</taxon>
        <taxon>Actinomycetota</taxon>
        <taxon>Actinomycetes</taxon>
        <taxon>Kitasatosporales</taxon>
        <taxon>Streptomycetaceae</taxon>
        <taxon>Streptomyces</taxon>
        <taxon>Streptomyces violaceusniger group</taxon>
    </lineage>
</organism>
<feature type="compositionally biased region" description="Basic residues" evidence="1">
    <location>
        <begin position="9"/>
        <end position="22"/>
    </location>
</feature>
<dbReference type="AlphaFoldDB" id="A0A499UQ02"/>
<sequence>MDYNFLANKPRKKAGKRPKRSTWGRPMRDGLLAAFDRAYEGNRAPLFIGNHFESWNGGTYMRAVEDVIKEVCPRKGVRCVSFKQLADWLDAQNPRVLDKLRVLDVGKRPPGGWKSYLAAEQAVP</sequence>
<reference evidence="2 3" key="1">
    <citation type="journal article" date="2020" name="Int. J. Syst. Evol. Microbiol.">
        <title>Reclassification of Streptomyces castelarensis and Streptomyces sporoclivatus as later heterotypic synonyms of Streptomyces antimycoticus.</title>
        <authorList>
            <person name="Komaki H."/>
            <person name="Tamura T."/>
        </authorList>
    </citation>
    <scope>NUCLEOTIDE SEQUENCE [LARGE SCALE GENOMIC DNA]</scope>
    <source>
        <strain evidence="2 3">NBRC 100767</strain>
    </source>
</reference>
<gene>
    <name evidence="2" type="ORF">SSPO_053780</name>
</gene>
<dbReference type="EMBL" id="AP019620">
    <property type="protein sequence ID" value="BBJ42660.1"/>
    <property type="molecule type" value="Genomic_DNA"/>
</dbReference>
<dbReference type="GO" id="GO:0005975">
    <property type="term" value="P:carbohydrate metabolic process"/>
    <property type="evidence" value="ECO:0007669"/>
    <property type="project" value="InterPro"/>
</dbReference>
<dbReference type="SUPFAM" id="SSF88713">
    <property type="entry name" value="Glycoside hydrolase/deacetylase"/>
    <property type="match status" value="1"/>
</dbReference>
<evidence type="ECO:0000313" key="3">
    <source>
        <dbReference type="Proteomes" id="UP000463951"/>
    </source>
</evidence>
<protein>
    <submittedName>
        <fullName evidence="2">Uncharacterized protein</fullName>
    </submittedName>
</protein>
<accession>A0A499UQ02</accession>
<dbReference type="Gene3D" id="3.20.20.370">
    <property type="entry name" value="Glycoside hydrolase/deacetylase"/>
    <property type="match status" value="1"/>
</dbReference>
<dbReference type="PANTHER" id="PTHR45985:SF3">
    <property type="entry name" value="CHITIN DEACETYLASE-LIKE 4"/>
    <property type="match status" value="1"/>
</dbReference>
<name>A0A499UQ02_9ACTN</name>
<dbReference type="Proteomes" id="UP000463951">
    <property type="component" value="Chromosome"/>
</dbReference>
<feature type="region of interest" description="Disordered" evidence="1">
    <location>
        <begin position="1"/>
        <end position="25"/>
    </location>
</feature>
<dbReference type="InterPro" id="IPR011330">
    <property type="entry name" value="Glyco_hydro/deAcase_b/a-brl"/>
</dbReference>
<dbReference type="PANTHER" id="PTHR45985">
    <property type="match status" value="1"/>
</dbReference>
<evidence type="ECO:0000256" key="1">
    <source>
        <dbReference type="SAM" id="MobiDB-lite"/>
    </source>
</evidence>
<proteinExistence type="predicted"/>